<keyword evidence="2" id="KW-1185">Reference proteome</keyword>
<evidence type="ECO:0000313" key="1">
    <source>
        <dbReference type="EMBL" id="KAK3696555.1"/>
    </source>
</evidence>
<comment type="caution">
    <text evidence="1">The sequence shown here is derived from an EMBL/GenBank/DDBJ whole genome shotgun (WGS) entry which is preliminary data.</text>
</comment>
<dbReference type="EMBL" id="JAUTXU010000239">
    <property type="protein sequence ID" value="KAK3696555.1"/>
    <property type="molecule type" value="Genomic_DNA"/>
</dbReference>
<name>A0ACC3MIQ4_9PEZI</name>
<protein>
    <submittedName>
        <fullName evidence="1">Something about silencing protein 10</fullName>
    </submittedName>
</protein>
<organism evidence="1 2">
    <name type="scientific">Vermiconidia calcicola</name>
    <dbReference type="NCBI Taxonomy" id="1690605"/>
    <lineage>
        <taxon>Eukaryota</taxon>
        <taxon>Fungi</taxon>
        <taxon>Dikarya</taxon>
        <taxon>Ascomycota</taxon>
        <taxon>Pezizomycotina</taxon>
        <taxon>Dothideomycetes</taxon>
        <taxon>Dothideomycetidae</taxon>
        <taxon>Mycosphaerellales</taxon>
        <taxon>Extremaceae</taxon>
        <taxon>Vermiconidia</taxon>
    </lineage>
</organism>
<dbReference type="Proteomes" id="UP001281147">
    <property type="component" value="Unassembled WGS sequence"/>
</dbReference>
<evidence type="ECO:0000313" key="2">
    <source>
        <dbReference type="Proteomes" id="UP001281147"/>
    </source>
</evidence>
<accession>A0ACC3MIQ4</accession>
<proteinExistence type="predicted"/>
<sequence>MAKKLKTSSGRSGVSSGSNLDVGASRKRIRNYEDVADSDDEFHINRDRVLLDEGPDAKRRRKWQEQEEFLEPSDEEVLDYSGAEEEDEAGVGSDEVVDDRDGHGSTCEGSAEEDGEDEEEGVEWGMSRGEIYGADEIETEEQALAEEAEALRLQKKQLQSMTAADYGFDESEWQDKDASRSADQKDRNVVTEVLPQLQGRDDWGLDEKLNALRKRYPEFEPLSNELLSLQEVVQELAREADSTGSQHITEDFPNATTKLTASSAYIAVLTMYFVLISSPASGGSTDTVALSATQLRDHPAMDSLVTCRELWMQVKDLAPDPQPTKREMLDLPTANGVSGLPNGSAVNRDAPKQSKKSRAQKHADAAQAAADERRAERLQRTTADLANLDALIAPSATRKSVQSKRSRSAENGADSDMGEEASLNTHEAAEKAKRKKSLRFYTSQIAQKANKRGTAGRNAGGDDDIPYRERLKDRQARLNAQAEKRGRHATDDRADLGGESDADDARAAQAIRAGGEDGDYYGLIAAQTAKKKANKAALAEAQRQAALQGGQVVEAEAVGPDGKRKITYAIEKNKGLTPHRKKDVRNPRVKKRKKFDEKKKKLGSIKPVYMGGEGRGGYGGELTGIKKGLVKSTKL</sequence>
<gene>
    <name evidence="1" type="primary">SAS10_2</name>
    <name evidence="1" type="ORF">LTR37_017897</name>
</gene>
<reference evidence="1" key="1">
    <citation type="submission" date="2023-07" db="EMBL/GenBank/DDBJ databases">
        <title>Black Yeasts Isolated from many extreme environments.</title>
        <authorList>
            <person name="Coleine C."/>
            <person name="Stajich J.E."/>
            <person name="Selbmann L."/>
        </authorList>
    </citation>
    <scope>NUCLEOTIDE SEQUENCE</scope>
    <source>
        <strain evidence="1">CCFEE 5714</strain>
    </source>
</reference>